<accession>A0A8S5RLY0</accession>
<evidence type="ECO:0000313" key="1">
    <source>
        <dbReference type="EMBL" id="DAE32367.1"/>
    </source>
</evidence>
<reference evidence="1" key="1">
    <citation type="journal article" date="2021" name="Proc. Natl. Acad. Sci. U.S.A.">
        <title>A Catalog of Tens of Thousands of Viruses from Human Metagenomes Reveals Hidden Associations with Chronic Diseases.</title>
        <authorList>
            <person name="Tisza M.J."/>
            <person name="Buck C.B."/>
        </authorList>
    </citation>
    <scope>NUCLEOTIDE SEQUENCE</scope>
    <source>
        <strain evidence="1">CtviY17</strain>
    </source>
</reference>
<organism evidence="1">
    <name type="scientific">virus sp. ctviY17</name>
    <dbReference type="NCBI Taxonomy" id="2825828"/>
    <lineage>
        <taxon>Viruses</taxon>
    </lineage>
</organism>
<sequence length="107" mass="12374">MSTYKIGEILVSQRETEVETIFGRKEIIPKGNKIIITAHRLGYHIRNGMKQPLQKDDVVKGYDTEGLAEYLFTCMKSHLPMDDMMCDYDLTQTDVQEVIEEALDEIF</sequence>
<name>A0A8S5RLY0_9VIRU</name>
<proteinExistence type="predicted"/>
<dbReference type="EMBL" id="BK059120">
    <property type="protein sequence ID" value="DAE32367.1"/>
    <property type="molecule type" value="Genomic_DNA"/>
</dbReference>
<protein>
    <submittedName>
        <fullName evidence="1">Uncharacterized protein</fullName>
    </submittedName>
</protein>